<dbReference type="InterPro" id="IPR013783">
    <property type="entry name" value="Ig-like_fold"/>
</dbReference>
<evidence type="ECO:0000256" key="5">
    <source>
        <dbReference type="ARBA" id="ARBA00022840"/>
    </source>
</evidence>
<dbReference type="GO" id="GO:0009653">
    <property type="term" value="P:anatomical structure morphogenesis"/>
    <property type="evidence" value="ECO:0007669"/>
    <property type="project" value="UniProtKB-ARBA"/>
</dbReference>
<evidence type="ECO:0000259" key="9">
    <source>
        <dbReference type="PROSITE" id="PS50011"/>
    </source>
</evidence>
<evidence type="ECO:0000256" key="6">
    <source>
        <dbReference type="ARBA" id="ARBA00023319"/>
    </source>
</evidence>
<dbReference type="SUPFAM" id="SSF56112">
    <property type="entry name" value="Protein kinase-like (PK-like)"/>
    <property type="match status" value="1"/>
</dbReference>
<feature type="domain" description="Ig-like" evidence="10">
    <location>
        <begin position="1055"/>
        <end position="1141"/>
    </location>
</feature>
<dbReference type="SMART" id="SM00408">
    <property type="entry name" value="IGc2"/>
    <property type="match status" value="5"/>
</dbReference>
<feature type="domain" description="Protein kinase" evidence="9">
    <location>
        <begin position="202"/>
        <end position="457"/>
    </location>
</feature>
<dbReference type="PROSITE" id="PS00108">
    <property type="entry name" value="PROTEIN_KINASE_ST"/>
    <property type="match status" value="1"/>
</dbReference>
<dbReference type="InterPro" id="IPR017441">
    <property type="entry name" value="Protein_kinase_ATP_BS"/>
</dbReference>
<feature type="domain" description="Ig-like" evidence="10">
    <location>
        <begin position="652"/>
        <end position="739"/>
    </location>
</feature>
<keyword evidence="2" id="KW-0597">Phosphoprotein</keyword>
<dbReference type="InterPro" id="IPR007110">
    <property type="entry name" value="Ig-like_dom"/>
</dbReference>
<dbReference type="GO" id="GO:0004672">
    <property type="term" value="F:protein kinase activity"/>
    <property type="evidence" value="ECO:0007669"/>
    <property type="project" value="InterPro"/>
</dbReference>
<dbReference type="InterPro" id="IPR003598">
    <property type="entry name" value="Ig_sub2"/>
</dbReference>
<feature type="binding site" evidence="7">
    <location>
        <position position="231"/>
    </location>
    <ligand>
        <name>ATP</name>
        <dbReference type="ChEBI" id="CHEBI:30616"/>
    </ligand>
</feature>
<dbReference type="InterPro" id="IPR013098">
    <property type="entry name" value="Ig_I-set"/>
</dbReference>
<evidence type="ECO:0000259" key="10">
    <source>
        <dbReference type="PROSITE" id="PS50835"/>
    </source>
</evidence>
<dbReference type="PANTHER" id="PTHR47633:SF7">
    <property type="entry name" value="TITIN HOMOLOG"/>
    <property type="match status" value="1"/>
</dbReference>
<keyword evidence="6" id="KW-0393">Immunoglobulin domain</keyword>
<feature type="domain" description="Ig-like" evidence="10">
    <location>
        <begin position="527"/>
        <end position="615"/>
    </location>
</feature>
<dbReference type="InterPro" id="IPR036179">
    <property type="entry name" value="Ig-like_dom_sf"/>
</dbReference>
<protein>
    <submittedName>
        <fullName evidence="12">Twitchin</fullName>
    </submittedName>
</protein>
<feature type="non-terminal residue" evidence="12">
    <location>
        <position position="1150"/>
    </location>
</feature>
<dbReference type="FunFam" id="2.60.40.10:FF:000056">
    <property type="entry name" value="twitchin isoform X4"/>
    <property type="match status" value="1"/>
</dbReference>
<gene>
    <name evidence="12" type="ORF">X975_09571</name>
</gene>
<dbReference type="Gene3D" id="1.10.510.10">
    <property type="entry name" value="Transferase(Phosphotransferase) domain 1"/>
    <property type="match status" value="1"/>
</dbReference>
<comment type="similarity">
    <text evidence="1">Belongs to the protein kinase superfamily. CAMK Ser/Thr protein kinase family.</text>
</comment>
<accession>A0A087UQG4</accession>
<evidence type="ECO:0000256" key="7">
    <source>
        <dbReference type="PROSITE-ProRule" id="PRU10141"/>
    </source>
</evidence>
<dbReference type="SMART" id="SM00220">
    <property type="entry name" value="S_TKc"/>
    <property type="match status" value="1"/>
</dbReference>
<feature type="compositionally biased region" description="Low complexity" evidence="8">
    <location>
        <begin position="791"/>
        <end position="805"/>
    </location>
</feature>
<dbReference type="AlphaFoldDB" id="A0A087UQG4"/>
<dbReference type="SMART" id="SM00060">
    <property type="entry name" value="FN3"/>
    <property type="match status" value="1"/>
</dbReference>
<dbReference type="PROSITE" id="PS50011">
    <property type="entry name" value="PROTEIN_KINASE_DOM"/>
    <property type="match status" value="1"/>
</dbReference>
<evidence type="ECO:0000259" key="11">
    <source>
        <dbReference type="PROSITE" id="PS50853"/>
    </source>
</evidence>
<dbReference type="FunFam" id="2.60.40.10:FF:000977">
    <property type="entry name" value="Myosin binding protein H like"/>
    <property type="match status" value="1"/>
</dbReference>
<keyword evidence="3" id="KW-0677">Repeat</keyword>
<dbReference type="FunFam" id="1.10.510.10:FF:000321">
    <property type="entry name" value="Bent, isoform C"/>
    <property type="match status" value="1"/>
</dbReference>
<dbReference type="Pfam" id="PF00069">
    <property type="entry name" value="Pkinase"/>
    <property type="match status" value="1"/>
</dbReference>
<dbReference type="InterPro" id="IPR008271">
    <property type="entry name" value="Ser/Thr_kinase_AS"/>
</dbReference>
<dbReference type="InterPro" id="IPR036116">
    <property type="entry name" value="FN3_sf"/>
</dbReference>
<evidence type="ECO:0000313" key="13">
    <source>
        <dbReference type="Proteomes" id="UP000054359"/>
    </source>
</evidence>
<evidence type="ECO:0000256" key="2">
    <source>
        <dbReference type="ARBA" id="ARBA00022553"/>
    </source>
</evidence>
<evidence type="ECO:0000256" key="3">
    <source>
        <dbReference type="ARBA" id="ARBA00022737"/>
    </source>
</evidence>
<dbReference type="STRING" id="407821.A0A087UQG4"/>
<keyword evidence="4 7" id="KW-0547">Nucleotide-binding</keyword>
<feature type="domain" description="Fibronectin type-III" evidence="11">
    <location>
        <begin position="52"/>
        <end position="145"/>
    </location>
</feature>
<dbReference type="Gene3D" id="2.60.40.10">
    <property type="entry name" value="Immunoglobulins"/>
    <property type="match status" value="7"/>
</dbReference>
<dbReference type="GO" id="GO:0030154">
    <property type="term" value="P:cell differentiation"/>
    <property type="evidence" value="ECO:0007669"/>
    <property type="project" value="UniProtKB-ARBA"/>
</dbReference>
<feature type="domain" description="Ig-like" evidence="10">
    <location>
        <begin position="956"/>
        <end position="1044"/>
    </location>
</feature>
<evidence type="ECO:0000256" key="8">
    <source>
        <dbReference type="SAM" id="MobiDB-lite"/>
    </source>
</evidence>
<dbReference type="PROSITE" id="PS50835">
    <property type="entry name" value="IG_LIKE"/>
    <property type="match status" value="5"/>
</dbReference>
<dbReference type="SUPFAM" id="SSF49265">
    <property type="entry name" value="Fibronectin type III"/>
    <property type="match status" value="1"/>
</dbReference>
<keyword evidence="5 7" id="KW-0067">ATP-binding</keyword>
<dbReference type="FunFam" id="3.30.200.20:FF:000249">
    <property type="entry name" value="twitchin isoform X2"/>
    <property type="match status" value="1"/>
</dbReference>
<dbReference type="OMA" id="IRITERC"/>
<feature type="region of interest" description="Disordered" evidence="8">
    <location>
        <begin position="765"/>
        <end position="835"/>
    </location>
</feature>
<keyword evidence="13" id="KW-1185">Reference proteome</keyword>
<dbReference type="PANTHER" id="PTHR47633">
    <property type="entry name" value="IMMUNOGLOBULIN"/>
    <property type="match status" value="1"/>
</dbReference>
<dbReference type="EMBL" id="KK121026">
    <property type="protein sequence ID" value="KFM79603.1"/>
    <property type="molecule type" value="Genomic_DNA"/>
</dbReference>
<dbReference type="GO" id="GO:0030017">
    <property type="term" value="C:sarcomere"/>
    <property type="evidence" value="ECO:0007669"/>
    <property type="project" value="UniProtKB-ARBA"/>
</dbReference>
<sequence length="1150" mass="129796">MHYDVSVGERHALLTIRDVQKYDNGPYRIVAENELGVDSAIIKVQINDKPDPPRFPVVESICDDFVTLSWKPPLWDGGSHISNYLIEKQECPMTSWIRCGNTRFTYHTISGLNPGKDYVFRIYAENVYGRSDPSEPTQIVTTKLKEKDLARKKHILLDAQGRRVRGKSEGKIRNYDQFVFDVFDKYIPTPVDIKTSSIYDKYDILEEIGTGAFGVVHRCRERKTGNIFAAKFIPVAHPLEKSLIKKEIDVMNHLHHPKLVHLHDAFEDDDEMVLVYEFLSGGELFEKITDDNYFMCEAEVINYMRQICEGIKHMHEKSIIHLDIKPENIMCQTKTGNAIKLIDFGLATKLDPNEVVKISTGTAEFAAPEIVDREPVGFYTDMWAVGVLAYVLLSGLSPFAGDNDVETLKNVRACDWEFDDEAFAHVSSEAKDFISKLLVRAKEKRMTAHECLEHPWLKGDISHDTKIRIPNKRYVKFRDGIRDKYADSWYNCLLPIGHIANYSSLRKLHQDKYKIQDFYFDRLQAAPRFVIRPQSTFCYEGQCAKFFCRVTAPAPPTVSWYRDNIELRQSVKHMKRYEGNDYYFVINRCKLDDRGEYIIKAENHYGWREEPVFLNVQPVPIDIPKITLEEPVRKRQELAPPVLYEEPKDSAPLFTFLLRPRVIQVGIGVKLLCCLFGKPLPLIRWFKDGREVGKNMYNVTYNDGVVALEIPSCTLEDSGTFVCVATNDLGEDKTSCTVRVEDRRVPSRVQSPLSLTPRVATPTSLYRVDSVKSQHAGRPTPLTAARPTKDTTSATLSAAASRLSAPDTTKRTQKPYGKKDKGEGQPTRSRTATKELQIPEDKPMAAPKFTQTLNDRTVKDGEMVSLKCTVAGDPEPQVEWLKNGEVLHSSKEINLKYKAGVTTLTIEEVYPEDAGQYVCKASSSMGTATTSCKLQVTASKGKGEKAEKKKTGSKPPKIIEHLQSKVAKDGDPVTLQCRIAGPSDFDVVWLHNNKEIKPSEDFQYLNEGDLYKLVIPEIFPEDAGTYTCDAFNDGGEVFSTCTLEVQVPTEKSKGPVFAQYPVSLAIHEGQPATFTAVLKKEAKRVEWTKDGRLIDEKSPRIKLSAEGPKYTLTIPSAVTADMGQYVLTAIDHSGQNEASVSLIVFNDADV</sequence>
<dbReference type="FunFam" id="2.60.40.10:FF:000097">
    <property type="entry name" value="Bent, isoform F"/>
    <property type="match status" value="1"/>
</dbReference>
<name>A0A087UQG4_STEMI</name>
<evidence type="ECO:0000313" key="12">
    <source>
        <dbReference type="EMBL" id="KFM79603.1"/>
    </source>
</evidence>
<reference evidence="12 13" key="1">
    <citation type="submission" date="2013-11" db="EMBL/GenBank/DDBJ databases">
        <title>Genome sequencing of Stegodyphus mimosarum.</title>
        <authorList>
            <person name="Bechsgaard J."/>
        </authorList>
    </citation>
    <scope>NUCLEOTIDE SEQUENCE [LARGE SCALE GENOMIC DNA]</scope>
</reference>
<dbReference type="CDD" id="cd00063">
    <property type="entry name" value="FN3"/>
    <property type="match status" value="1"/>
</dbReference>
<dbReference type="SMART" id="SM00409">
    <property type="entry name" value="IG"/>
    <property type="match status" value="6"/>
</dbReference>
<dbReference type="PROSITE" id="PS00107">
    <property type="entry name" value="PROTEIN_KINASE_ATP"/>
    <property type="match status" value="1"/>
</dbReference>
<dbReference type="OrthoDB" id="6422477at2759"/>
<dbReference type="PRINTS" id="PR00014">
    <property type="entry name" value="FNTYPEIII"/>
</dbReference>
<dbReference type="Proteomes" id="UP000054359">
    <property type="component" value="Unassembled WGS sequence"/>
</dbReference>
<dbReference type="Pfam" id="PF00041">
    <property type="entry name" value="fn3"/>
    <property type="match status" value="1"/>
</dbReference>
<evidence type="ECO:0000256" key="4">
    <source>
        <dbReference type="ARBA" id="ARBA00022741"/>
    </source>
</evidence>
<dbReference type="FunFam" id="2.60.40.10:FF:000107">
    <property type="entry name" value="Myosin, light chain kinase a"/>
    <property type="match status" value="1"/>
</dbReference>
<dbReference type="InterPro" id="IPR000719">
    <property type="entry name" value="Prot_kinase_dom"/>
</dbReference>
<dbReference type="Gene3D" id="3.30.200.20">
    <property type="entry name" value="Phosphorylase Kinase, domain 1"/>
    <property type="match status" value="1"/>
</dbReference>
<dbReference type="Pfam" id="PF07679">
    <property type="entry name" value="I-set"/>
    <property type="match status" value="6"/>
</dbReference>
<dbReference type="InterPro" id="IPR011009">
    <property type="entry name" value="Kinase-like_dom_sf"/>
</dbReference>
<dbReference type="InterPro" id="IPR003961">
    <property type="entry name" value="FN3_dom"/>
</dbReference>
<evidence type="ECO:0000256" key="1">
    <source>
        <dbReference type="ARBA" id="ARBA00006692"/>
    </source>
</evidence>
<dbReference type="PROSITE" id="PS50853">
    <property type="entry name" value="FN3"/>
    <property type="match status" value="1"/>
</dbReference>
<dbReference type="FunFam" id="2.60.40.10:FF:000460">
    <property type="entry name" value="Bent, isoform J"/>
    <property type="match status" value="1"/>
</dbReference>
<proteinExistence type="inferred from homology"/>
<dbReference type="GO" id="GO:0005524">
    <property type="term" value="F:ATP binding"/>
    <property type="evidence" value="ECO:0007669"/>
    <property type="project" value="UniProtKB-UniRule"/>
</dbReference>
<dbReference type="SUPFAM" id="SSF48726">
    <property type="entry name" value="Immunoglobulin"/>
    <property type="match status" value="6"/>
</dbReference>
<organism evidence="12 13">
    <name type="scientific">Stegodyphus mimosarum</name>
    <name type="common">African social velvet spider</name>
    <dbReference type="NCBI Taxonomy" id="407821"/>
    <lineage>
        <taxon>Eukaryota</taxon>
        <taxon>Metazoa</taxon>
        <taxon>Ecdysozoa</taxon>
        <taxon>Arthropoda</taxon>
        <taxon>Chelicerata</taxon>
        <taxon>Arachnida</taxon>
        <taxon>Araneae</taxon>
        <taxon>Araneomorphae</taxon>
        <taxon>Entelegynae</taxon>
        <taxon>Eresoidea</taxon>
        <taxon>Eresidae</taxon>
        <taxon>Stegodyphus</taxon>
    </lineage>
</organism>
<feature type="domain" description="Ig-like" evidence="10">
    <location>
        <begin position="847"/>
        <end position="937"/>
    </location>
</feature>
<dbReference type="InterPro" id="IPR003599">
    <property type="entry name" value="Ig_sub"/>
</dbReference>